<name>A0A9X2TK64_9BACT</name>
<dbReference type="EMBL" id="JANUAE010000012">
    <property type="protein sequence ID" value="MCS3711269.1"/>
    <property type="molecule type" value="Genomic_DNA"/>
</dbReference>
<dbReference type="GO" id="GO:0004803">
    <property type="term" value="F:transposase activity"/>
    <property type="evidence" value="ECO:0007669"/>
    <property type="project" value="UniProtKB-UniRule"/>
</dbReference>
<dbReference type="Pfam" id="PF00872">
    <property type="entry name" value="Transposase_mut"/>
    <property type="match status" value="1"/>
</dbReference>
<keyword evidence="3 6" id="KW-0815">Transposition</keyword>
<reference evidence="8" key="1">
    <citation type="submission" date="2022-08" db="EMBL/GenBank/DDBJ databases">
        <title>Genomic Encyclopedia of Type Strains, Phase V (KMG-V): Genome sequencing to study the core and pangenomes of soil and plant-associated prokaryotes.</title>
        <authorList>
            <person name="Whitman W."/>
        </authorList>
    </citation>
    <scope>NUCLEOTIDE SEQUENCE</scope>
    <source>
        <strain evidence="8">SP3049</strain>
    </source>
</reference>
<evidence type="ECO:0000313" key="9">
    <source>
        <dbReference type="Proteomes" id="UP001155057"/>
    </source>
</evidence>
<sequence>MTIPIDLSDEELEKILLGDRGKDLLMEKIFNQILQAEMTEHLGAGQYERSQDRSGHRNGSYERKLTTRVGQLTLEVPRCEDGSFSTKLFQRYQRSEKALVLALMEWGLPGSKHTPSQEDHH</sequence>
<feature type="compositionally biased region" description="Basic and acidic residues" evidence="7">
    <location>
        <begin position="49"/>
        <end position="64"/>
    </location>
</feature>
<evidence type="ECO:0000256" key="7">
    <source>
        <dbReference type="SAM" id="MobiDB-lite"/>
    </source>
</evidence>
<evidence type="ECO:0000256" key="3">
    <source>
        <dbReference type="ARBA" id="ARBA00022578"/>
    </source>
</evidence>
<keyword evidence="5 6" id="KW-0233">DNA recombination</keyword>
<dbReference type="InterPro" id="IPR001207">
    <property type="entry name" value="Transposase_mutator"/>
</dbReference>
<keyword evidence="4 6" id="KW-0238">DNA-binding</keyword>
<comment type="function">
    <text evidence="1 6">Required for the transposition of the insertion element.</text>
</comment>
<organism evidence="8 9">
    <name type="scientific">Salinibacter ruber</name>
    <dbReference type="NCBI Taxonomy" id="146919"/>
    <lineage>
        <taxon>Bacteria</taxon>
        <taxon>Pseudomonadati</taxon>
        <taxon>Rhodothermota</taxon>
        <taxon>Rhodothermia</taxon>
        <taxon>Rhodothermales</taxon>
        <taxon>Salinibacteraceae</taxon>
        <taxon>Salinibacter</taxon>
    </lineage>
</organism>
<proteinExistence type="inferred from homology"/>
<dbReference type="AlphaFoldDB" id="A0A9X2TK64"/>
<evidence type="ECO:0000256" key="4">
    <source>
        <dbReference type="ARBA" id="ARBA00023125"/>
    </source>
</evidence>
<dbReference type="GO" id="GO:0006313">
    <property type="term" value="P:DNA transposition"/>
    <property type="evidence" value="ECO:0007669"/>
    <property type="project" value="UniProtKB-UniRule"/>
</dbReference>
<feature type="region of interest" description="Disordered" evidence="7">
    <location>
        <begin position="44"/>
        <end position="64"/>
    </location>
</feature>
<accession>A0A9X2TK64</accession>
<evidence type="ECO:0000256" key="1">
    <source>
        <dbReference type="ARBA" id="ARBA00002190"/>
    </source>
</evidence>
<evidence type="ECO:0000313" key="8">
    <source>
        <dbReference type="EMBL" id="MCS3711269.1"/>
    </source>
</evidence>
<gene>
    <name evidence="8" type="ORF">GGP61_002902</name>
</gene>
<comment type="caution">
    <text evidence="8">The sequence shown here is derived from an EMBL/GenBank/DDBJ whole genome shotgun (WGS) entry which is preliminary data.</text>
</comment>
<dbReference type="Proteomes" id="UP001155057">
    <property type="component" value="Unassembled WGS sequence"/>
</dbReference>
<dbReference type="PANTHER" id="PTHR33217:SF7">
    <property type="entry name" value="TRANSPOSASE FOR INSERTION SEQUENCE ELEMENT IS1081"/>
    <property type="match status" value="1"/>
</dbReference>
<evidence type="ECO:0000256" key="2">
    <source>
        <dbReference type="ARBA" id="ARBA00010961"/>
    </source>
</evidence>
<dbReference type="GO" id="GO:0003677">
    <property type="term" value="F:DNA binding"/>
    <property type="evidence" value="ECO:0007669"/>
    <property type="project" value="UniProtKB-UniRule"/>
</dbReference>
<evidence type="ECO:0000256" key="5">
    <source>
        <dbReference type="ARBA" id="ARBA00023172"/>
    </source>
</evidence>
<comment type="similarity">
    <text evidence="2 6">Belongs to the transposase mutator family.</text>
</comment>
<protein>
    <recommendedName>
        <fullName evidence="6">Mutator family transposase</fullName>
    </recommendedName>
</protein>
<keyword evidence="6" id="KW-0814">Transposable element</keyword>
<evidence type="ECO:0000256" key="6">
    <source>
        <dbReference type="RuleBase" id="RU365089"/>
    </source>
</evidence>
<dbReference type="PANTHER" id="PTHR33217">
    <property type="entry name" value="TRANSPOSASE FOR INSERTION SEQUENCE ELEMENT IS1081"/>
    <property type="match status" value="1"/>
</dbReference>